<feature type="domain" description="ABC-2 type transporter transmembrane" evidence="6">
    <location>
        <begin position="30"/>
        <end position="215"/>
    </location>
</feature>
<comment type="caution">
    <text evidence="7">The sequence shown here is derived from an EMBL/GenBank/DDBJ whole genome shotgun (WGS) entry which is preliminary data.</text>
</comment>
<keyword evidence="4 5" id="KW-0472">Membrane</keyword>
<evidence type="ECO:0000256" key="1">
    <source>
        <dbReference type="ARBA" id="ARBA00004141"/>
    </source>
</evidence>
<evidence type="ECO:0000256" key="2">
    <source>
        <dbReference type="ARBA" id="ARBA00022692"/>
    </source>
</evidence>
<dbReference type="GO" id="GO:0140359">
    <property type="term" value="F:ABC-type transporter activity"/>
    <property type="evidence" value="ECO:0007669"/>
    <property type="project" value="InterPro"/>
</dbReference>
<evidence type="ECO:0000313" key="8">
    <source>
        <dbReference type="Proteomes" id="UP000290289"/>
    </source>
</evidence>
<feature type="transmembrane region" description="Helical" evidence="5">
    <location>
        <begin position="25"/>
        <end position="41"/>
    </location>
</feature>
<sequence length="246" mass="28227">MAEILVELSRREKEANIKPDADIDIYMKLSILAMITMTLFLRTEMHRNSVDDGVIYAGALFFSLVAVMFNGLAELSMTVTKLPVFYKQRNLLFFPPWTYTLPSWILKIPITCVEVVVWVFMTYYVIGYDPNVGRLFKQWLLLLLINQMASGLFRFIAGVGRSMTIASTFGSFALVMLFSLGGFVLSRDDIKKWWMWGYWISPLMYGQNAIVVNEFLGKSWRHVLPNSTEPLGVAVLKSRGFFTEPR</sequence>
<keyword evidence="3 5" id="KW-1133">Transmembrane helix</keyword>
<reference evidence="7 8" key="1">
    <citation type="submission" date="2018-10" db="EMBL/GenBank/DDBJ databases">
        <title>A high-quality apple genome assembly.</title>
        <authorList>
            <person name="Hu J."/>
        </authorList>
    </citation>
    <scope>NUCLEOTIDE SEQUENCE [LARGE SCALE GENOMIC DNA]</scope>
    <source>
        <strain evidence="8">cv. HFTH1</strain>
        <tissue evidence="7">Young leaf</tissue>
    </source>
</reference>
<comment type="subcellular location">
    <subcellularLocation>
        <location evidence="1">Membrane</location>
        <topology evidence="1">Multi-pass membrane protein</topology>
    </subcellularLocation>
</comment>
<dbReference type="Proteomes" id="UP000290289">
    <property type="component" value="Chromosome 10"/>
</dbReference>
<feature type="transmembrane region" description="Helical" evidence="5">
    <location>
        <begin position="163"/>
        <end position="185"/>
    </location>
</feature>
<feature type="transmembrane region" description="Helical" evidence="5">
    <location>
        <begin position="53"/>
        <end position="73"/>
    </location>
</feature>
<evidence type="ECO:0000313" key="7">
    <source>
        <dbReference type="EMBL" id="RXH87204.1"/>
    </source>
</evidence>
<protein>
    <recommendedName>
        <fullName evidence="6">ABC-2 type transporter transmembrane domain-containing protein</fullName>
    </recommendedName>
</protein>
<dbReference type="AlphaFoldDB" id="A0A498IYI1"/>
<evidence type="ECO:0000256" key="3">
    <source>
        <dbReference type="ARBA" id="ARBA00022989"/>
    </source>
</evidence>
<dbReference type="STRING" id="3750.A0A498IYI1"/>
<feature type="transmembrane region" description="Helical" evidence="5">
    <location>
        <begin position="138"/>
        <end position="157"/>
    </location>
</feature>
<evidence type="ECO:0000256" key="5">
    <source>
        <dbReference type="SAM" id="Phobius"/>
    </source>
</evidence>
<evidence type="ECO:0000259" key="6">
    <source>
        <dbReference type="Pfam" id="PF01061"/>
    </source>
</evidence>
<feature type="transmembrane region" description="Helical" evidence="5">
    <location>
        <begin position="104"/>
        <end position="126"/>
    </location>
</feature>
<dbReference type="PANTHER" id="PTHR48040">
    <property type="entry name" value="PLEIOTROPIC DRUG RESISTANCE PROTEIN 1-LIKE ISOFORM X1"/>
    <property type="match status" value="1"/>
</dbReference>
<gene>
    <name evidence="7" type="ORF">DVH24_028704</name>
</gene>
<organism evidence="7 8">
    <name type="scientific">Malus domestica</name>
    <name type="common">Apple</name>
    <name type="synonym">Pyrus malus</name>
    <dbReference type="NCBI Taxonomy" id="3750"/>
    <lineage>
        <taxon>Eukaryota</taxon>
        <taxon>Viridiplantae</taxon>
        <taxon>Streptophyta</taxon>
        <taxon>Embryophyta</taxon>
        <taxon>Tracheophyta</taxon>
        <taxon>Spermatophyta</taxon>
        <taxon>Magnoliopsida</taxon>
        <taxon>eudicotyledons</taxon>
        <taxon>Gunneridae</taxon>
        <taxon>Pentapetalae</taxon>
        <taxon>rosids</taxon>
        <taxon>fabids</taxon>
        <taxon>Rosales</taxon>
        <taxon>Rosaceae</taxon>
        <taxon>Amygdaloideae</taxon>
        <taxon>Maleae</taxon>
        <taxon>Malus</taxon>
    </lineage>
</organism>
<accession>A0A498IYI1</accession>
<proteinExistence type="predicted"/>
<dbReference type="GO" id="GO:0016020">
    <property type="term" value="C:membrane"/>
    <property type="evidence" value="ECO:0007669"/>
    <property type="project" value="UniProtKB-SubCell"/>
</dbReference>
<keyword evidence="2 5" id="KW-0812">Transmembrane</keyword>
<dbReference type="EMBL" id="RDQH01000336">
    <property type="protein sequence ID" value="RXH87204.1"/>
    <property type="molecule type" value="Genomic_DNA"/>
</dbReference>
<dbReference type="InterPro" id="IPR013525">
    <property type="entry name" value="ABC2_TM"/>
</dbReference>
<dbReference type="PANTHER" id="PTHR48040:SF45">
    <property type="entry name" value="PLEIOTROPIC DRUG RESISTANCE PROTEIN 1-LIKE"/>
    <property type="match status" value="1"/>
</dbReference>
<keyword evidence="8" id="KW-1185">Reference proteome</keyword>
<name>A0A498IYI1_MALDO</name>
<evidence type="ECO:0000256" key="4">
    <source>
        <dbReference type="ARBA" id="ARBA00023136"/>
    </source>
</evidence>
<dbReference type="Pfam" id="PF01061">
    <property type="entry name" value="ABC2_membrane"/>
    <property type="match status" value="1"/>
</dbReference>